<proteinExistence type="inferred from homology"/>
<dbReference type="AlphaFoldDB" id="A0A3S0V4E9"/>
<sequence>MRHFTDADVATALNWPALVKSLREGFRCGADSPPRPHYTVPVPDERDATLLLMPAWSPGRYIGLKTVTVFPDNGTRGLAAVGVHYLLMDARNGRVAASFDGAELTARRTAAVSALGSTYLSRTDSSRLLVVGTGQMAPKLAQAHAAVRPIRTVDVWGRNPEKAAALAAALSGAGMNARVAPDLEEAVRNADIVSCATLATEPLIHGEWLEPGMHLDLVGAFTPAMREADDVAVERARVFVDTRAGTLSEAGEIVQAVARGAFDPNAIQGELAELVRGVAAGRRTPDDITLFKSVGCSLADLVAAELCFETALQKSA</sequence>
<evidence type="ECO:0000313" key="3">
    <source>
        <dbReference type="Proteomes" id="UP000280346"/>
    </source>
</evidence>
<organism evidence="2 3">
    <name type="scientific">Azospirillum doebereinerae</name>
    <dbReference type="NCBI Taxonomy" id="92933"/>
    <lineage>
        <taxon>Bacteria</taxon>
        <taxon>Pseudomonadati</taxon>
        <taxon>Pseudomonadota</taxon>
        <taxon>Alphaproteobacteria</taxon>
        <taxon>Rhodospirillales</taxon>
        <taxon>Azospirillaceae</taxon>
        <taxon>Azospirillum</taxon>
    </lineage>
</organism>
<dbReference type="Gene3D" id="3.30.1780.10">
    <property type="entry name" value="ornithine cyclodeaminase, domain 1"/>
    <property type="match status" value="1"/>
</dbReference>
<dbReference type="GO" id="GO:0019752">
    <property type="term" value="P:carboxylic acid metabolic process"/>
    <property type="evidence" value="ECO:0007669"/>
    <property type="project" value="UniProtKB-ARBA"/>
</dbReference>
<gene>
    <name evidence="2" type="ORF">EJ913_22885</name>
</gene>
<dbReference type="Proteomes" id="UP000280346">
    <property type="component" value="Unassembled WGS sequence"/>
</dbReference>
<dbReference type="SUPFAM" id="SSF51735">
    <property type="entry name" value="NAD(P)-binding Rossmann-fold domains"/>
    <property type="match status" value="1"/>
</dbReference>
<dbReference type="Pfam" id="PF02423">
    <property type="entry name" value="OCD_Mu_crystall"/>
    <property type="match status" value="1"/>
</dbReference>
<accession>A0A3S0V4E9</accession>
<dbReference type="InterPro" id="IPR036291">
    <property type="entry name" value="NAD(P)-bd_dom_sf"/>
</dbReference>
<name>A0A3S0V4E9_9PROT</name>
<dbReference type="OrthoDB" id="9785971at2"/>
<dbReference type="PANTHER" id="PTHR13812:SF19">
    <property type="entry name" value="KETIMINE REDUCTASE MU-CRYSTALLIN"/>
    <property type="match status" value="1"/>
</dbReference>
<dbReference type="InterPro" id="IPR023401">
    <property type="entry name" value="ODC_N"/>
</dbReference>
<evidence type="ECO:0000256" key="1">
    <source>
        <dbReference type="ARBA" id="ARBA00008903"/>
    </source>
</evidence>
<dbReference type="GO" id="GO:0016491">
    <property type="term" value="F:oxidoreductase activity"/>
    <property type="evidence" value="ECO:0007669"/>
    <property type="project" value="UniProtKB-ARBA"/>
</dbReference>
<protein>
    <submittedName>
        <fullName evidence="2">Ornithine cyclodeaminase family protein</fullName>
    </submittedName>
</protein>
<dbReference type="NCBIfam" id="NF004793">
    <property type="entry name" value="PRK06141.1"/>
    <property type="match status" value="1"/>
</dbReference>
<dbReference type="PIRSF" id="PIRSF001439">
    <property type="entry name" value="CryM"/>
    <property type="match status" value="1"/>
</dbReference>
<dbReference type="InterPro" id="IPR003462">
    <property type="entry name" value="ODC_Mu_crystall"/>
</dbReference>
<evidence type="ECO:0000313" key="2">
    <source>
        <dbReference type="EMBL" id="RUQ66363.1"/>
    </source>
</evidence>
<keyword evidence="3" id="KW-1185">Reference proteome</keyword>
<dbReference type="GO" id="GO:0005737">
    <property type="term" value="C:cytoplasm"/>
    <property type="evidence" value="ECO:0007669"/>
    <property type="project" value="TreeGrafter"/>
</dbReference>
<dbReference type="RefSeq" id="WP_127002235.1">
    <property type="nucleotide sequence ID" value="NZ_JBNPXW010000019.1"/>
</dbReference>
<reference evidence="2 3" key="1">
    <citation type="submission" date="2018-12" db="EMBL/GenBank/DDBJ databases">
        <authorList>
            <person name="Yang Y."/>
        </authorList>
    </citation>
    <scope>NUCLEOTIDE SEQUENCE [LARGE SCALE GENOMIC DNA]</scope>
    <source>
        <strain evidence="2 3">GSF71</strain>
    </source>
</reference>
<dbReference type="Gene3D" id="3.40.50.720">
    <property type="entry name" value="NAD(P)-binding Rossmann-like Domain"/>
    <property type="match status" value="1"/>
</dbReference>
<comment type="similarity">
    <text evidence="1">Belongs to the ornithine cyclodeaminase/mu-crystallin family.</text>
</comment>
<comment type="caution">
    <text evidence="2">The sequence shown here is derived from an EMBL/GenBank/DDBJ whole genome shotgun (WGS) entry which is preliminary data.</text>
</comment>
<dbReference type="FunFam" id="3.40.50.720:FF:000311">
    <property type="entry name" value="Ornithine cyclodeaminase"/>
    <property type="match status" value="1"/>
</dbReference>
<dbReference type="EMBL" id="RZIJ01000021">
    <property type="protein sequence ID" value="RUQ66363.1"/>
    <property type="molecule type" value="Genomic_DNA"/>
</dbReference>
<dbReference type="PANTHER" id="PTHR13812">
    <property type="entry name" value="KETIMINE REDUCTASE MU-CRYSTALLIN"/>
    <property type="match status" value="1"/>
</dbReference>